<gene>
    <name evidence="7" type="ORF">M9Y10_036056</name>
</gene>
<keyword evidence="8" id="KW-1185">Reference proteome</keyword>
<keyword evidence="2" id="KW-0238">DNA-binding</keyword>
<evidence type="ECO:0000256" key="2">
    <source>
        <dbReference type="ARBA" id="ARBA00023125"/>
    </source>
</evidence>
<dbReference type="Proteomes" id="UP001470230">
    <property type="component" value="Unassembled WGS sequence"/>
</dbReference>
<feature type="domain" description="HTH myb-type" evidence="6">
    <location>
        <begin position="70"/>
        <end position="116"/>
    </location>
</feature>
<dbReference type="InterPro" id="IPR017930">
    <property type="entry name" value="Myb_dom"/>
</dbReference>
<evidence type="ECO:0000256" key="1">
    <source>
        <dbReference type="ARBA" id="ARBA00023015"/>
    </source>
</evidence>
<dbReference type="CDD" id="cd00167">
    <property type="entry name" value="SANT"/>
    <property type="match status" value="2"/>
</dbReference>
<dbReference type="PROSITE" id="PS51294">
    <property type="entry name" value="HTH_MYB"/>
    <property type="match status" value="2"/>
</dbReference>
<dbReference type="PANTHER" id="PTHR46621">
    <property type="entry name" value="SNRNA-ACTIVATING PROTEIN COMPLEX SUBUNIT 4"/>
    <property type="match status" value="1"/>
</dbReference>
<dbReference type="SUPFAM" id="SSF46689">
    <property type="entry name" value="Homeodomain-like"/>
    <property type="match status" value="1"/>
</dbReference>
<proteinExistence type="predicted"/>
<keyword evidence="3" id="KW-0804">Transcription</keyword>
<organism evidence="7 8">
    <name type="scientific">Tritrichomonas musculus</name>
    <dbReference type="NCBI Taxonomy" id="1915356"/>
    <lineage>
        <taxon>Eukaryota</taxon>
        <taxon>Metamonada</taxon>
        <taxon>Parabasalia</taxon>
        <taxon>Tritrichomonadida</taxon>
        <taxon>Tritrichomonadidae</taxon>
        <taxon>Tritrichomonas</taxon>
    </lineage>
</organism>
<accession>A0ABR2GVZ9</accession>
<feature type="domain" description="Myb-like" evidence="5">
    <location>
        <begin position="62"/>
        <end position="112"/>
    </location>
</feature>
<dbReference type="InterPro" id="IPR009057">
    <property type="entry name" value="Homeodomain-like_sf"/>
</dbReference>
<evidence type="ECO:0000313" key="7">
    <source>
        <dbReference type="EMBL" id="KAK8838104.1"/>
    </source>
</evidence>
<dbReference type="PANTHER" id="PTHR46621:SF1">
    <property type="entry name" value="SNRNA-ACTIVATING PROTEIN COMPLEX SUBUNIT 4"/>
    <property type="match status" value="1"/>
</dbReference>
<name>A0ABR2GVZ9_9EUKA</name>
<evidence type="ECO:0000259" key="6">
    <source>
        <dbReference type="PROSITE" id="PS51294"/>
    </source>
</evidence>
<evidence type="ECO:0000259" key="5">
    <source>
        <dbReference type="PROSITE" id="PS50090"/>
    </source>
</evidence>
<comment type="caution">
    <text evidence="7">The sequence shown here is derived from an EMBL/GenBank/DDBJ whole genome shotgun (WGS) entry which is preliminary data.</text>
</comment>
<evidence type="ECO:0000256" key="4">
    <source>
        <dbReference type="ARBA" id="ARBA00023242"/>
    </source>
</evidence>
<protein>
    <recommendedName>
        <fullName evidence="9">Myb-like DNA-binding domain containing protein</fullName>
    </recommendedName>
</protein>
<evidence type="ECO:0008006" key="9">
    <source>
        <dbReference type="Google" id="ProtNLM"/>
    </source>
</evidence>
<keyword evidence="4" id="KW-0539">Nucleus</keyword>
<dbReference type="EMBL" id="JAPFFF010000057">
    <property type="protein sequence ID" value="KAK8838104.1"/>
    <property type="molecule type" value="Genomic_DNA"/>
</dbReference>
<dbReference type="PROSITE" id="PS50090">
    <property type="entry name" value="MYB_LIKE"/>
    <property type="match status" value="2"/>
</dbReference>
<dbReference type="Pfam" id="PF13921">
    <property type="entry name" value="Myb_DNA-bind_6"/>
    <property type="match status" value="1"/>
</dbReference>
<dbReference type="Gene3D" id="1.10.10.60">
    <property type="entry name" value="Homeodomain-like"/>
    <property type="match status" value="2"/>
</dbReference>
<feature type="domain" description="HTH myb-type" evidence="6">
    <location>
        <begin position="18"/>
        <end position="65"/>
    </location>
</feature>
<keyword evidence="1" id="KW-0805">Transcription regulation</keyword>
<evidence type="ECO:0000256" key="3">
    <source>
        <dbReference type="ARBA" id="ARBA00023163"/>
    </source>
</evidence>
<feature type="domain" description="Myb-like" evidence="5">
    <location>
        <begin position="10"/>
        <end position="61"/>
    </location>
</feature>
<sequence>MQSYFSFPKACKREKKIFTPEEDKLVNFVVAAFGDRNWDYIATFIKGRTAKQCRDRYMNYLKPGLTNYEWTQSEDELILELYLKYGPKWAYISKYFCNRNQISIKNRYKFLQKSKFTGKTKMENNVPPVEKQKINDCQTEKDDKNDVSSIPQHNHDLDEKVINSQDDDYLFNSDYDFDFDENLSSFVYF</sequence>
<dbReference type="SMART" id="SM00717">
    <property type="entry name" value="SANT"/>
    <property type="match status" value="2"/>
</dbReference>
<reference evidence="7 8" key="1">
    <citation type="submission" date="2024-04" db="EMBL/GenBank/DDBJ databases">
        <title>Tritrichomonas musculus Genome.</title>
        <authorList>
            <person name="Alves-Ferreira E."/>
            <person name="Grigg M."/>
            <person name="Lorenzi H."/>
            <person name="Galac M."/>
        </authorList>
    </citation>
    <scope>NUCLEOTIDE SEQUENCE [LARGE SCALE GENOMIC DNA]</scope>
    <source>
        <strain evidence="7 8">EAF2021</strain>
    </source>
</reference>
<evidence type="ECO:0000313" key="8">
    <source>
        <dbReference type="Proteomes" id="UP001470230"/>
    </source>
</evidence>
<dbReference type="InterPro" id="IPR051575">
    <property type="entry name" value="Myb-like_DNA-bd"/>
</dbReference>
<dbReference type="InterPro" id="IPR001005">
    <property type="entry name" value="SANT/Myb"/>
</dbReference>